<proteinExistence type="inferred from homology"/>
<dbReference type="AlphaFoldDB" id="A0A7I7XVP5"/>
<evidence type="ECO:0000256" key="2">
    <source>
        <dbReference type="ARBA" id="ARBA00007749"/>
    </source>
</evidence>
<dbReference type="OrthoDB" id="3196337at2"/>
<comment type="similarity">
    <text evidence="2">Belongs to the metallo-beta-lactamase superfamily.</text>
</comment>
<gene>
    <name evidence="6" type="ORF">MCNF_18390</name>
</gene>
<dbReference type="RefSeq" id="WP_085155551.1">
    <property type="nucleotide sequence ID" value="NZ_AP022612.1"/>
</dbReference>
<dbReference type="InterPro" id="IPR051013">
    <property type="entry name" value="MBL_superfamily_lactonases"/>
</dbReference>
<dbReference type="PANTHER" id="PTHR42978">
    <property type="entry name" value="QUORUM-QUENCHING LACTONASE YTNP-RELATED-RELATED"/>
    <property type="match status" value="1"/>
</dbReference>
<dbReference type="CDD" id="cd07742">
    <property type="entry name" value="metallo-hydrolase-like_MBL-fold"/>
    <property type="match status" value="1"/>
</dbReference>
<evidence type="ECO:0000313" key="6">
    <source>
        <dbReference type="EMBL" id="BBZ33234.1"/>
    </source>
</evidence>
<dbReference type="GO" id="GO:0016787">
    <property type="term" value="F:hydrolase activity"/>
    <property type="evidence" value="ECO:0007669"/>
    <property type="project" value="UniProtKB-KW"/>
</dbReference>
<organism evidence="6 7">
    <name type="scientific">Mycolicibacterium confluentis</name>
    <dbReference type="NCBI Taxonomy" id="28047"/>
    <lineage>
        <taxon>Bacteria</taxon>
        <taxon>Bacillati</taxon>
        <taxon>Actinomycetota</taxon>
        <taxon>Actinomycetes</taxon>
        <taxon>Mycobacteriales</taxon>
        <taxon>Mycobacteriaceae</taxon>
        <taxon>Mycolicibacterium</taxon>
    </lineage>
</organism>
<evidence type="ECO:0000256" key="5">
    <source>
        <dbReference type="ARBA" id="ARBA00022833"/>
    </source>
</evidence>
<keyword evidence="4 6" id="KW-0378">Hydrolase</keyword>
<dbReference type="SUPFAM" id="SSF56281">
    <property type="entry name" value="Metallo-hydrolase/oxidoreductase"/>
    <property type="match status" value="1"/>
</dbReference>
<keyword evidence="7" id="KW-1185">Reference proteome</keyword>
<sequence length="264" mass="29030">MKVHHLNCGTMHAPGSMFVCHVLLIEAGTGLVLVDTGYGLLDCADPRRIGPLRHLLRPALRVEETAAHQIEQLGFHREDVRHIVTTHFDFDHIGGLADFPHAQVHVTAAEVQGAVSAPTRSERFRYRSCQWAHDPKLVEYSPDGVAWRGFTAARELTDIAPGIVLISLPGHTRGHAGIAVDAGERWILHCGDAFYLRGAVDGRTPVPTSVTASAMVSAFNYRQMRANRERLAELHQRGEPDLLMVSAHDPVLLTRAQRGQATDS</sequence>
<dbReference type="InterPro" id="IPR036866">
    <property type="entry name" value="RibonucZ/Hydroxyglut_hydro"/>
</dbReference>
<evidence type="ECO:0000313" key="7">
    <source>
        <dbReference type="Proteomes" id="UP000466931"/>
    </source>
</evidence>
<evidence type="ECO:0000256" key="3">
    <source>
        <dbReference type="ARBA" id="ARBA00022723"/>
    </source>
</evidence>
<dbReference type="Pfam" id="PF00753">
    <property type="entry name" value="Lactamase_B"/>
    <property type="match status" value="1"/>
</dbReference>
<dbReference type="PANTHER" id="PTHR42978:SF7">
    <property type="entry name" value="METALLO-HYDROLASE RV2300C-RELATED"/>
    <property type="match status" value="1"/>
</dbReference>
<dbReference type="Proteomes" id="UP000466931">
    <property type="component" value="Chromosome"/>
</dbReference>
<reference evidence="6" key="1">
    <citation type="journal article" date="2019" name="Emerg. Microbes Infect.">
        <title>Comprehensive subspecies identification of 175 nontuberculous mycobacteria species based on 7547 genomic profiles.</title>
        <authorList>
            <person name="Matsumoto Y."/>
            <person name="Kinjo T."/>
            <person name="Motooka D."/>
            <person name="Nabeya D."/>
            <person name="Jung N."/>
            <person name="Uechi K."/>
            <person name="Horii T."/>
            <person name="Iida T."/>
            <person name="Fujita J."/>
            <person name="Nakamura S."/>
        </authorList>
    </citation>
    <scope>NUCLEOTIDE SEQUENCE [LARGE SCALE GENOMIC DNA]</scope>
    <source>
        <strain evidence="6">JCM 13671</strain>
    </source>
</reference>
<dbReference type="InterPro" id="IPR001279">
    <property type="entry name" value="Metallo-B-lactamas"/>
</dbReference>
<comment type="cofactor">
    <cofactor evidence="1">
        <name>Zn(2+)</name>
        <dbReference type="ChEBI" id="CHEBI:29105"/>
    </cofactor>
</comment>
<evidence type="ECO:0000256" key="4">
    <source>
        <dbReference type="ARBA" id="ARBA00022801"/>
    </source>
</evidence>
<dbReference type="Gene3D" id="3.60.15.10">
    <property type="entry name" value="Ribonuclease Z/Hydroxyacylglutathione hydrolase-like"/>
    <property type="match status" value="1"/>
</dbReference>
<accession>A0A7I7XVP5</accession>
<reference evidence="6" key="2">
    <citation type="submission" date="2020-02" db="EMBL/GenBank/DDBJ databases">
        <authorList>
            <person name="Matsumoto Y."/>
            <person name="Motooka D."/>
            <person name="Nakamura S."/>
        </authorList>
    </citation>
    <scope>NUCLEOTIDE SEQUENCE</scope>
    <source>
        <strain evidence="6">JCM 13671</strain>
    </source>
</reference>
<name>A0A7I7XVP5_9MYCO</name>
<dbReference type="GO" id="GO:0046872">
    <property type="term" value="F:metal ion binding"/>
    <property type="evidence" value="ECO:0007669"/>
    <property type="project" value="UniProtKB-KW"/>
</dbReference>
<keyword evidence="5" id="KW-0862">Zinc</keyword>
<dbReference type="EMBL" id="AP022612">
    <property type="protein sequence ID" value="BBZ33234.1"/>
    <property type="molecule type" value="Genomic_DNA"/>
</dbReference>
<evidence type="ECO:0000256" key="1">
    <source>
        <dbReference type="ARBA" id="ARBA00001947"/>
    </source>
</evidence>
<dbReference type="SMART" id="SM00849">
    <property type="entry name" value="Lactamase_B"/>
    <property type="match status" value="1"/>
</dbReference>
<keyword evidence="3" id="KW-0479">Metal-binding</keyword>
<protein>
    <submittedName>
        <fullName evidence="6">Putative metallo-hydrolase</fullName>
    </submittedName>
</protein>